<dbReference type="Proteomes" id="UP000515472">
    <property type="component" value="Chromosome"/>
</dbReference>
<reference evidence="2 3" key="1">
    <citation type="submission" date="2020-06" db="EMBL/GenBank/DDBJ databases">
        <title>Interaction of electrochemicaly active bacteria, Geobacter bremensis R4 on different carbon anode.</title>
        <authorList>
            <person name="Meng L."/>
            <person name="Yoshida N."/>
        </authorList>
    </citation>
    <scope>NUCLEOTIDE SEQUENCE [LARGE SCALE GENOMIC DNA]</scope>
    <source>
        <strain evidence="2 3">R4</strain>
    </source>
</reference>
<evidence type="ECO:0000256" key="1">
    <source>
        <dbReference type="SAM" id="SignalP"/>
    </source>
</evidence>
<dbReference type="RefSeq" id="WP_085812522.1">
    <property type="nucleotide sequence ID" value="NZ_AP023213.1"/>
</dbReference>
<evidence type="ECO:0000313" key="2">
    <source>
        <dbReference type="EMBL" id="BCG47475.1"/>
    </source>
</evidence>
<gene>
    <name evidence="2" type="ORF">GEOBRER4_n2310</name>
</gene>
<name>A0A6S6M7U6_9BACT</name>
<accession>A0A6S6M7U6</accession>
<keyword evidence="1" id="KW-0732">Signal</keyword>
<sequence>MKKKLAMLLAVSMFAVAAPALAADGHRAQSHNDQCAKECELLLKDCGQEVDSIQDRIKKLQVMINEKGATTYTKEELKLLNRKLQEANETLRVLNKH</sequence>
<dbReference type="KEGG" id="gbn:GEOBRER4_22250"/>
<keyword evidence="3" id="KW-1185">Reference proteome</keyword>
<feature type="signal peptide" evidence="1">
    <location>
        <begin position="1"/>
        <end position="22"/>
    </location>
</feature>
<organism evidence="2 3">
    <name type="scientific">Citrifermentans bremense</name>
    <dbReference type="NCBI Taxonomy" id="60035"/>
    <lineage>
        <taxon>Bacteria</taxon>
        <taxon>Pseudomonadati</taxon>
        <taxon>Thermodesulfobacteriota</taxon>
        <taxon>Desulfuromonadia</taxon>
        <taxon>Geobacterales</taxon>
        <taxon>Geobacteraceae</taxon>
        <taxon>Citrifermentans</taxon>
    </lineage>
</organism>
<evidence type="ECO:0000313" key="3">
    <source>
        <dbReference type="Proteomes" id="UP000515472"/>
    </source>
</evidence>
<dbReference type="EMBL" id="AP023213">
    <property type="protein sequence ID" value="BCG47475.1"/>
    <property type="molecule type" value="Genomic_DNA"/>
</dbReference>
<proteinExistence type="predicted"/>
<protein>
    <submittedName>
        <fullName evidence="2">Uncharacterized protein</fullName>
    </submittedName>
</protein>
<dbReference type="AlphaFoldDB" id="A0A6S6M7U6"/>
<feature type="chain" id="PRO_5028431803" evidence="1">
    <location>
        <begin position="23"/>
        <end position="97"/>
    </location>
</feature>